<comment type="subcellular location">
    <subcellularLocation>
        <location evidence="6">Endoplasmic reticulum membrane</location>
        <topology evidence="6">Multi-pass membrane protein</topology>
    </subcellularLocation>
    <subcellularLocation>
        <location evidence="6">Endoplasmic reticulum-Golgi intermediate compartment membrane</location>
        <topology evidence="6">Multi-pass membrane protein</topology>
    </subcellularLocation>
    <subcellularLocation>
        <location evidence="6">Cytoplasmic vesicle</location>
        <location evidence="6">COPII-coated vesicle membrane</location>
        <topology evidence="6">Multi-pass membrane protein</topology>
    </subcellularLocation>
</comment>
<evidence type="ECO:0000313" key="8">
    <source>
        <dbReference type="Proteomes" id="UP000013776"/>
    </source>
</evidence>
<feature type="transmembrane region" description="Helical" evidence="6">
    <location>
        <begin position="44"/>
        <end position="67"/>
    </location>
</feature>
<dbReference type="GO" id="GO:0033116">
    <property type="term" value="C:endoplasmic reticulum-Golgi intermediate compartment membrane"/>
    <property type="evidence" value="ECO:0007669"/>
    <property type="project" value="UniProtKB-SubCell"/>
</dbReference>
<reference evidence="7 8" key="1">
    <citation type="journal article" date="2013" name="MBio">
        <title>Genome sequencing of the plant pathogen Taphrina deformans, the causal agent of peach leaf curl.</title>
        <authorList>
            <person name="Cisse O.H."/>
            <person name="Almeida J.M.G.C.F."/>
            <person name="Fonseca A."/>
            <person name="Kumar A.A."/>
            <person name="Salojaervi J."/>
            <person name="Overmyer K."/>
            <person name="Hauser P.M."/>
            <person name="Pagni M."/>
        </authorList>
    </citation>
    <scope>NUCLEOTIDE SEQUENCE [LARGE SCALE GENOMIC DNA]</scope>
    <source>
        <strain evidence="8">PYCC 5710 / ATCC 11124 / CBS 356.35 / IMI 108563 / JCM 9778 / NBRC 8474</strain>
    </source>
</reference>
<dbReference type="InterPro" id="IPR019013">
    <property type="entry name" value="Vma21"/>
</dbReference>
<evidence type="ECO:0000256" key="5">
    <source>
        <dbReference type="ARBA" id="ARBA00023329"/>
    </source>
</evidence>
<keyword evidence="3 6" id="KW-1133">Transmembrane helix</keyword>
<keyword evidence="1 6" id="KW-0812">Transmembrane</keyword>
<evidence type="ECO:0000256" key="3">
    <source>
        <dbReference type="ARBA" id="ARBA00022989"/>
    </source>
</evidence>
<dbReference type="PANTHER" id="PTHR31792">
    <property type="entry name" value="VACUOLAR ATPASE ASSEMBLY INTEGRAL MEMBRANE PROTEIN VMA21"/>
    <property type="match status" value="1"/>
</dbReference>
<dbReference type="STRING" id="1097556.R4X6J6"/>
<dbReference type="OrthoDB" id="160405at2759"/>
<dbReference type="HAMAP" id="MF_03058">
    <property type="entry name" value="VMA21"/>
    <property type="match status" value="1"/>
</dbReference>
<keyword evidence="8" id="KW-1185">Reference proteome</keyword>
<proteinExistence type="inferred from homology"/>
<dbReference type="AlphaFoldDB" id="R4X6J6"/>
<name>R4X6J6_TAPDE</name>
<dbReference type="Proteomes" id="UP000013776">
    <property type="component" value="Unassembled WGS sequence"/>
</dbReference>
<gene>
    <name evidence="7" type="ORF">TAPDE_000368</name>
</gene>
<dbReference type="VEuPathDB" id="FungiDB:TAPDE_000368"/>
<dbReference type="EMBL" id="CAHR02000011">
    <property type="protein sequence ID" value="CCG80745.1"/>
    <property type="molecule type" value="Genomic_DNA"/>
</dbReference>
<keyword evidence="2 6" id="KW-0256">Endoplasmic reticulum</keyword>
<keyword evidence="4 6" id="KW-0472">Membrane</keyword>
<evidence type="ECO:0000256" key="1">
    <source>
        <dbReference type="ARBA" id="ARBA00022692"/>
    </source>
</evidence>
<sequence>MSQSPSISSTVIAKLLFFSAAMVVLPLSAYYLSLEYLFSGYKTTYAAITAAVTANLVVAGYVVVAFLEDDSEPVKQEKAVKKQQ</sequence>
<evidence type="ECO:0000313" key="7">
    <source>
        <dbReference type="EMBL" id="CCG80745.1"/>
    </source>
</evidence>
<dbReference type="GO" id="GO:0070072">
    <property type="term" value="P:vacuolar proton-transporting V-type ATPase complex assembly"/>
    <property type="evidence" value="ECO:0007669"/>
    <property type="project" value="UniProtKB-UniRule"/>
</dbReference>
<dbReference type="GO" id="GO:0012507">
    <property type="term" value="C:ER to Golgi transport vesicle membrane"/>
    <property type="evidence" value="ECO:0007669"/>
    <property type="project" value="UniProtKB-SubCell"/>
</dbReference>
<evidence type="ECO:0000256" key="4">
    <source>
        <dbReference type="ARBA" id="ARBA00023136"/>
    </source>
</evidence>
<comment type="similarity">
    <text evidence="6">Belongs to the VMA21 family.</text>
</comment>
<feature type="short sequence motif" description="Prevents secretion from ER" evidence="6">
    <location>
        <begin position="81"/>
        <end position="84"/>
    </location>
</feature>
<feature type="transmembrane region" description="Helical" evidence="6">
    <location>
        <begin position="12"/>
        <end position="32"/>
    </location>
</feature>
<evidence type="ECO:0000256" key="6">
    <source>
        <dbReference type="HAMAP-Rule" id="MF_03058"/>
    </source>
</evidence>
<comment type="caution">
    <text evidence="7">The sequence shown here is derived from an EMBL/GenBank/DDBJ whole genome shotgun (WGS) entry which is preliminary data.</text>
</comment>
<keyword evidence="5 6" id="KW-0968">Cytoplasmic vesicle</keyword>
<accession>R4X6J6</accession>
<dbReference type="GO" id="GO:0005789">
    <property type="term" value="C:endoplasmic reticulum membrane"/>
    <property type="evidence" value="ECO:0007669"/>
    <property type="project" value="UniProtKB-SubCell"/>
</dbReference>
<dbReference type="eggNOG" id="ENOG502SBNA">
    <property type="taxonomic scope" value="Eukaryota"/>
</dbReference>
<organism evidence="7 8">
    <name type="scientific">Taphrina deformans (strain PYCC 5710 / ATCC 11124 / CBS 356.35 / IMI 108563 / JCM 9778 / NBRC 8474)</name>
    <name type="common">Peach leaf curl fungus</name>
    <name type="synonym">Lalaria deformans</name>
    <dbReference type="NCBI Taxonomy" id="1097556"/>
    <lineage>
        <taxon>Eukaryota</taxon>
        <taxon>Fungi</taxon>
        <taxon>Dikarya</taxon>
        <taxon>Ascomycota</taxon>
        <taxon>Taphrinomycotina</taxon>
        <taxon>Taphrinomycetes</taxon>
        <taxon>Taphrinales</taxon>
        <taxon>Taphrinaceae</taxon>
        <taxon>Taphrina</taxon>
    </lineage>
</organism>
<dbReference type="PANTHER" id="PTHR31792:SF3">
    <property type="entry name" value="VACUOLAR ATPASE ASSEMBLY INTEGRAL MEMBRANE PROTEIN VMA21"/>
    <property type="match status" value="1"/>
</dbReference>
<comment type="function">
    <text evidence="6">Required for the assembly of the V0 complex of the vacuolar ATPase (V-ATPase) in the endoplasmic reticulum.</text>
</comment>
<protein>
    <submittedName>
        <fullName evidence="7">Vacuolar ATPase assembly integral membrane protein VMA21</fullName>
    </submittedName>
</protein>
<evidence type="ECO:0000256" key="2">
    <source>
        <dbReference type="ARBA" id="ARBA00022824"/>
    </source>
</evidence>
<dbReference type="Pfam" id="PF09446">
    <property type="entry name" value="VMA21"/>
    <property type="match status" value="1"/>
</dbReference>